<evidence type="ECO:0000256" key="1">
    <source>
        <dbReference type="SAM" id="MobiDB-lite"/>
    </source>
</evidence>
<sequence>MIFTEEKNFFSFPSSCPVSLPLSAVLRLLWGKGHPTLQDHPDGEFQGEASTGGKGYNADVSAPL</sequence>
<evidence type="ECO:0000313" key="2">
    <source>
        <dbReference type="EMBL" id="MPM10394.1"/>
    </source>
</evidence>
<comment type="caution">
    <text evidence="2">The sequence shown here is derived from an EMBL/GenBank/DDBJ whole genome shotgun (WGS) entry which is preliminary data.</text>
</comment>
<dbReference type="EMBL" id="VSSQ01001687">
    <property type="protein sequence ID" value="MPM10394.1"/>
    <property type="molecule type" value="Genomic_DNA"/>
</dbReference>
<organism evidence="2">
    <name type="scientific">bioreactor metagenome</name>
    <dbReference type="NCBI Taxonomy" id="1076179"/>
    <lineage>
        <taxon>unclassified sequences</taxon>
        <taxon>metagenomes</taxon>
        <taxon>ecological metagenomes</taxon>
    </lineage>
</organism>
<protein>
    <submittedName>
        <fullName evidence="2">Uncharacterized protein</fullName>
    </submittedName>
</protein>
<proteinExistence type="predicted"/>
<gene>
    <name evidence="2" type="ORF">SDC9_56725</name>
</gene>
<reference evidence="2" key="1">
    <citation type="submission" date="2019-08" db="EMBL/GenBank/DDBJ databases">
        <authorList>
            <person name="Kucharzyk K."/>
            <person name="Murdoch R.W."/>
            <person name="Higgins S."/>
            <person name="Loffler F."/>
        </authorList>
    </citation>
    <scope>NUCLEOTIDE SEQUENCE</scope>
</reference>
<feature type="region of interest" description="Disordered" evidence="1">
    <location>
        <begin position="37"/>
        <end position="64"/>
    </location>
</feature>
<name>A0A644X8C7_9ZZZZ</name>
<dbReference type="AlphaFoldDB" id="A0A644X8C7"/>
<accession>A0A644X8C7</accession>